<organism evidence="2 3">
    <name type="scientific">Candidatus Roizmanbacteria bacterium RIFCSPHIGHO2_01_FULL_39_12b</name>
    <dbReference type="NCBI Taxonomy" id="1802030"/>
    <lineage>
        <taxon>Bacteria</taxon>
        <taxon>Candidatus Roizmaniibacteriota</taxon>
    </lineage>
</organism>
<dbReference type="InterPro" id="IPR050336">
    <property type="entry name" value="Chromosome_partition/occlusion"/>
</dbReference>
<dbReference type="AlphaFoldDB" id="A0A1F7GDF6"/>
<evidence type="ECO:0000313" key="3">
    <source>
        <dbReference type="Proteomes" id="UP000178372"/>
    </source>
</evidence>
<protein>
    <recommendedName>
        <fullName evidence="1">ParB/Spo0J HTH domain-containing protein</fullName>
    </recommendedName>
</protein>
<reference evidence="2 3" key="1">
    <citation type="journal article" date="2016" name="Nat. Commun.">
        <title>Thousands of microbial genomes shed light on interconnected biogeochemical processes in an aquifer system.</title>
        <authorList>
            <person name="Anantharaman K."/>
            <person name="Brown C.T."/>
            <person name="Hug L.A."/>
            <person name="Sharon I."/>
            <person name="Castelle C.J."/>
            <person name="Probst A.J."/>
            <person name="Thomas B.C."/>
            <person name="Singh A."/>
            <person name="Wilkins M.J."/>
            <person name="Karaoz U."/>
            <person name="Brodie E.L."/>
            <person name="Williams K.H."/>
            <person name="Hubbard S.S."/>
            <person name="Banfield J.F."/>
        </authorList>
    </citation>
    <scope>NUCLEOTIDE SEQUENCE [LARGE SCALE GENOMIC DNA]</scope>
</reference>
<gene>
    <name evidence="2" type="ORF">A2690_02355</name>
</gene>
<dbReference type="PANTHER" id="PTHR33375">
    <property type="entry name" value="CHROMOSOME-PARTITIONING PROTEIN PARB-RELATED"/>
    <property type="match status" value="1"/>
</dbReference>
<name>A0A1F7GDF6_9BACT</name>
<dbReference type="Pfam" id="PF17762">
    <property type="entry name" value="HTH_ParB"/>
    <property type="match status" value="1"/>
</dbReference>
<dbReference type="EMBL" id="MFZF01000007">
    <property type="protein sequence ID" value="OGK16991.1"/>
    <property type="molecule type" value="Genomic_DNA"/>
</dbReference>
<dbReference type="PANTHER" id="PTHR33375:SF1">
    <property type="entry name" value="CHROMOSOME-PARTITIONING PROTEIN PARB-RELATED"/>
    <property type="match status" value="1"/>
</dbReference>
<dbReference type="SUPFAM" id="SSF109709">
    <property type="entry name" value="KorB DNA-binding domain-like"/>
    <property type="match status" value="1"/>
</dbReference>
<evidence type="ECO:0000313" key="2">
    <source>
        <dbReference type="EMBL" id="OGK16991.1"/>
    </source>
</evidence>
<dbReference type="Proteomes" id="UP000178372">
    <property type="component" value="Unassembled WGS sequence"/>
</dbReference>
<accession>A0A1F7GDF6</accession>
<dbReference type="Gene3D" id="1.10.10.2830">
    <property type="match status" value="1"/>
</dbReference>
<comment type="caution">
    <text evidence="2">The sequence shown here is derived from an EMBL/GenBank/DDBJ whole genome shotgun (WGS) entry which is preliminary data.</text>
</comment>
<evidence type="ECO:0000259" key="1">
    <source>
        <dbReference type="Pfam" id="PF17762"/>
    </source>
</evidence>
<feature type="domain" description="ParB/Spo0J HTH" evidence="1">
    <location>
        <begin position="17"/>
        <end position="114"/>
    </location>
</feature>
<dbReference type="GO" id="GO:0005694">
    <property type="term" value="C:chromosome"/>
    <property type="evidence" value="ECO:0007669"/>
    <property type="project" value="TreeGrafter"/>
</dbReference>
<dbReference type="GO" id="GO:0007059">
    <property type="term" value="P:chromosome segregation"/>
    <property type="evidence" value="ECO:0007669"/>
    <property type="project" value="TreeGrafter"/>
</dbReference>
<sequence length="187" mass="21418">MADQERLLKQKLLTEKDPLKVAAILKNLHKNLDVPTKELAKFMKVSGPYISSMMRLLKLPELVIDGYYSKLIKLTHLLVLSRLNDPEDSKSAYEEVLMQNLSTVATDDLVRKYKYSISFSKAPRVDQKTLEKISNGIKKIDTQSRIKVIQTRIKAKIVIERQGDTEETTKFIEKIAKKLGVIDEQES</sequence>
<proteinExistence type="predicted"/>
<dbReference type="InterPro" id="IPR041468">
    <property type="entry name" value="HTH_ParB/Spo0J"/>
</dbReference>